<sequence length="237" mass="27296">MQHQFDIIVLTHESFQPPIEDSALGWFFAENFSEVIPKLDAEWTICIQPQIQITSEFLNAAADLCLEFPFADAFAPRILFQGNCISSGFLLERKRGLIKEFKKNPANEFRKIASLPAECGIYSTRLLQALGDFDDEFKTDLKFFDLGLRALHLGANLFATPQLQIAILEKRKNSIDNKELARIYFKDLSLGHFLHFTLHHPLTFFAIFKNRKELEEKSLEVTEISKLTEETLKELRV</sequence>
<dbReference type="EMBL" id="QGHD01000007">
    <property type="protein sequence ID" value="PWL03311.1"/>
    <property type="molecule type" value="Genomic_DNA"/>
</dbReference>
<evidence type="ECO:0000313" key="2">
    <source>
        <dbReference type="Proteomes" id="UP000245523"/>
    </source>
</evidence>
<organism evidence="1 2">
    <name type="scientific">Hallerella porci</name>
    <dbReference type="NCBI Taxonomy" id="1945871"/>
    <lineage>
        <taxon>Bacteria</taxon>
        <taxon>Pseudomonadati</taxon>
        <taxon>Fibrobacterota</taxon>
        <taxon>Fibrobacteria</taxon>
        <taxon>Fibrobacterales</taxon>
        <taxon>Fibrobacteraceae</taxon>
        <taxon>Hallerella</taxon>
    </lineage>
</organism>
<accession>A0ABX5LLL9</accession>
<proteinExistence type="predicted"/>
<evidence type="ECO:0000313" key="1">
    <source>
        <dbReference type="EMBL" id="PWL03311.1"/>
    </source>
</evidence>
<dbReference type="Proteomes" id="UP000245523">
    <property type="component" value="Unassembled WGS sequence"/>
</dbReference>
<dbReference type="RefSeq" id="WP_109587366.1">
    <property type="nucleotide sequence ID" value="NZ_JAXEIU010000022.1"/>
</dbReference>
<comment type="caution">
    <text evidence="1">The sequence shown here is derived from an EMBL/GenBank/DDBJ whole genome shotgun (WGS) entry which is preliminary data.</text>
</comment>
<dbReference type="SUPFAM" id="SSF53448">
    <property type="entry name" value="Nucleotide-diphospho-sugar transferases"/>
    <property type="match status" value="1"/>
</dbReference>
<keyword evidence="2" id="KW-1185">Reference proteome</keyword>
<name>A0ABX5LLL9_9BACT</name>
<gene>
    <name evidence="1" type="ORF">B0H50_10769</name>
</gene>
<protein>
    <submittedName>
        <fullName evidence="1">Uncharacterized protein</fullName>
    </submittedName>
</protein>
<reference evidence="1 2" key="1">
    <citation type="submission" date="2018-05" db="EMBL/GenBank/DDBJ databases">
        <title>Animal gut microbial communities from fecal samples from Wisconsin, USA.</title>
        <authorList>
            <person name="Neumann A."/>
        </authorList>
    </citation>
    <scope>NUCLEOTIDE SEQUENCE [LARGE SCALE GENOMIC DNA]</scope>
    <source>
        <strain evidence="1 2">UWS4</strain>
    </source>
</reference>
<dbReference type="InterPro" id="IPR029044">
    <property type="entry name" value="Nucleotide-diphossugar_trans"/>
</dbReference>